<protein>
    <submittedName>
        <fullName evidence="2">HupE/UreJ family protein</fullName>
    </submittedName>
</protein>
<evidence type="ECO:0000313" key="2">
    <source>
        <dbReference type="EMBL" id="RYC69270.1"/>
    </source>
</evidence>
<keyword evidence="1" id="KW-0812">Transmembrane</keyword>
<feature type="transmembrane region" description="Helical" evidence="1">
    <location>
        <begin position="306"/>
        <end position="331"/>
    </location>
</feature>
<organism evidence="2 3">
    <name type="scientific">Spirosoma sordidisoli</name>
    <dbReference type="NCBI Taxonomy" id="2502893"/>
    <lineage>
        <taxon>Bacteria</taxon>
        <taxon>Pseudomonadati</taxon>
        <taxon>Bacteroidota</taxon>
        <taxon>Cytophagia</taxon>
        <taxon>Cytophagales</taxon>
        <taxon>Cytophagaceae</taxon>
        <taxon>Spirosoma</taxon>
    </lineage>
</organism>
<feature type="transmembrane region" description="Helical" evidence="1">
    <location>
        <begin position="380"/>
        <end position="397"/>
    </location>
</feature>
<evidence type="ECO:0000256" key="1">
    <source>
        <dbReference type="SAM" id="Phobius"/>
    </source>
</evidence>
<comment type="caution">
    <text evidence="2">The sequence shown here is derived from an EMBL/GenBank/DDBJ whole genome shotgun (WGS) entry which is preliminary data.</text>
</comment>
<dbReference type="RefSeq" id="WP_129602943.1">
    <property type="nucleotide sequence ID" value="NZ_SBLB01000004.1"/>
</dbReference>
<feature type="transmembrane region" description="Helical" evidence="1">
    <location>
        <begin position="251"/>
        <end position="268"/>
    </location>
</feature>
<keyword evidence="1" id="KW-0472">Membrane</keyword>
<dbReference type="Proteomes" id="UP000290407">
    <property type="component" value="Unassembled WGS sequence"/>
</dbReference>
<accession>A0A4Q2UNT9</accession>
<dbReference type="InterPro" id="IPR032809">
    <property type="entry name" value="Put_HupE_UreJ"/>
</dbReference>
<feature type="transmembrane region" description="Helical" evidence="1">
    <location>
        <begin position="343"/>
        <end position="360"/>
    </location>
</feature>
<dbReference type="AlphaFoldDB" id="A0A4Q2UNT9"/>
<evidence type="ECO:0000313" key="3">
    <source>
        <dbReference type="Proteomes" id="UP000290407"/>
    </source>
</evidence>
<dbReference type="Pfam" id="PF13795">
    <property type="entry name" value="HupE_UreJ_2"/>
    <property type="match status" value="1"/>
</dbReference>
<feature type="transmembrane region" description="Helical" evidence="1">
    <location>
        <begin position="225"/>
        <end position="245"/>
    </location>
</feature>
<name>A0A4Q2UNT9_9BACT</name>
<sequence length="406" mass="44244">MPNSVVLLTVQRDRIDATVQLPLSELQFAFGHAVNDSSARLITRFGPQLSAYLRQHIRAVGPGGQPWSVGIGALSVDSSTNSINGTYRELVAHCWLKPPSGADLRQFTLYYDAIVHQVITHKILVSVRQDWASGALADESPVQIGLIELDIPSGTVPPLAVRLKPGTLYTGFQTMVELGVQHIAEGTDHLLFLLVLLLPAPLRAGRQRWHPDGGVRYSLIRLLRLTMAFTLGHSLTLLAGTVGWLRVPAQPVEVLIAGSILVSAIHALRPLFPGREGYVAAGFGLIHGLAFADTLSNLSLDPSHLALSLLGFNLGIECTQVFVIGLVMPWLIVLSRSMVYTRVRLSGALFASVAALAWIAERLSGQTNWLTTAVETLARYAPLWLLLLIVTTLLVYYRQRQSQPVS</sequence>
<reference evidence="2 3" key="1">
    <citation type="submission" date="2019-01" db="EMBL/GenBank/DDBJ databases">
        <title>Spirosoma flava sp. nov., a propanil-degrading bacterium isolated from herbicide-contaminated soil.</title>
        <authorList>
            <person name="Zhang L."/>
            <person name="Jiang J.-D."/>
        </authorList>
    </citation>
    <scope>NUCLEOTIDE SEQUENCE [LARGE SCALE GENOMIC DNA]</scope>
    <source>
        <strain evidence="2 3">TY50</strain>
    </source>
</reference>
<keyword evidence="3" id="KW-1185">Reference proteome</keyword>
<keyword evidence="1" id="KW-1133">Transmembrane helix</keyword>
<dbReference type="EMBL" id="SBLB01000004">
    <property type="protein sequence ID" value="RYC69270.1"/>
    <property type="molecule type" value="Genomic_DNA"/>
</dbReference>
<proteinExistence type="predicted"/>
<gene>
    <name evidence="2" type="ORF">EQG79_17945</name>
</gene>